<evidence type="ECO:0000313" key="2">
    <source>
        <dbReference type="Proteomes" id="UP000789405"/>
    </source>
</evidence>
<protein>
    <submittedName>
        <fullName evidence="1">551_t:CDS:1</fullName>
    </submittedName>
</protein>
<sequence>MNQLFDFKAMKDAGINFSVEYLVSDDIPRDYEKTSEFRYIKKLVKKLNKSKFLDYFNKYQECAKLFHDPDLGSYCKKHILNKLGCCRNHCCIDEGAGHCILHCIKKFKTYDLFDSDLQSENDIASDD</sequence>
<organism evidence="1 2">
    <name type="scientific">Dentiscutata erythropus</name>
    <dbReference type="NCBI Taxonomy" id="1348616"/>
    <lineage>
        <taxon>Eukaryota</taxon>
        <taxon>Fungi</taxon>
        <taxon>Fungi incertae sedis</taxon>
        <taxon>Mucoromycota</taxon>
        <taxon>Glomeromycotina</taxon>
        <taxon>Glomeromycetes</taxon>
        <taxon>Diversisporales</taxon>
        <taxon>Gigasporaceae</taxon>
        <taxon>Dentiscutata</taxon>
    </lineage>
</organism>
<dbReference type="OrthoDB" id="10323416at2759"/>
<name>A0A9N9JWC5_9GLOM</name>
<reference evidence="1" key="1">
    <citation type="submission" date="2021-06" db="EMBL/GenBank/DDBJ databases">
        <authorList>
            <person name="Kallberg Y."/>
            <person name="Tangrot J."/>
            <person name="Rosling A."/>
        </authorList>
    </citation>
    <scope>NUCLEOTIDE SEQUENCE</scope>
    <source>
        <strain evidence="1">MA453B</strain>
    </source>
</reference>
<comment type="caution">
    <text evidence="1">The sequence shown here is derived from an EMBL/GenBank/DDBJ whole genome shotgun (WGS) entry which is preliminary data.</text>
</comment>
<gene>
    <name evidence="1" type="ORF">DERYTH_LOCUS22973</name>
</gene>
<evidence type="ECO:0000313" key="1">
    <source>
        <dbReference type="EMBL" id="CAG8798925.1"/>
    </source>
</evidence>
<proteinExistence type="predicted"/>
<dbReference type="Proteomes" id="UP000789405">
    <property type="component" value="Unassembled WGS sequence"/>
</dbReference>
<dbReference type="EMBL" id="CAJVPY010033402">
    <property type="protein sequence ID" value="CAG8798925.1"/>
    <property type="molecule type" value="Genomic_DNA"/>
</dbReference>
<keyword evidence="2" id="KW-1185">Reference proteome</keyword>
<dbReference type="AlphaFoldDB" id="A0A9N9JWC5"/>
<accession>A0A9N9JWC5</accession>